<keyword evidence="7" id="KW-1185">Reference proteome</keyword>
<evidence type="ECO:0000259" key="5">
    <source>
        <dbReference type="SMART" id="SM00322"/>
    </source>
</evidence>
<dbReference type="Pfam" id="PF22675">
    <property type="entry name" value="KH-I_KHDC4-BBP"/>
    <property type="match status" value="1"/>
</dbReference>
<evidence type="ECO:0000256" key="2">
    <source>
        <dbReference type="ARBA" id="ARBA00022884"/>
    </source>
</evidence>
<dbReference type="Pfam" id="PF16544">
    <property type="entry name" value="STAR_dimer"/>
    <property type="match status" value="1"/>
</dbReference>
<dbReference type="FunFam" id="3.30.1370.10:FF:000028">
    <property type="entry name" value="protein quaking isoform X2"/>
    <property type="match status" value="1"/>
</dbReference>
<dbReference type="OrthoDB" id="6777263at2759"/>
<dbReference type="GO" id="GO:0003729">
    <property type="term" value="F:mRNA binding"/>
    <property type="evidence" value="ECO:0007669"/>
    <property type="project" value="TreeGrafter"/>
</dbReference>
<reference evidence="6" key="1">
    <citation type="submission" date="2021-02" db="EMBL/GenBank/DDBJ databases">
        <authorList>
            <person name="Nowell W R."/>
        </authorList>
    </citation>
    <scope>NUCLEOTIDE SEQUENCE</scope>
    <source>
        <strain evidence="6">Ploen Becks lab</strain>
    </source>
</reference>
<dbReference type="GO" id="GO:0005634">
    <property type="term" value="C:nucleus"/>
    <property type="evidence" value="ECO:0007669"/>
    <property type="project" value="TreeGrafter"/>
</dbReference>
<keyword evidence="1" id="KW-0217">Developmental protein</keyword>
<dbReference type="AlphaFoldDB" id="A0A813TUF9"/>
<dbReference type="SMART" id="SM00322">
    <property type="entry name" value="KH"/>
    <property type="match status" value="1"/>
</dbReference>
<feature type="region of interest" description="Disordered" evidence="4">
    <location>
        <begin position="1"/>
        <end position="43"/>
    </location>
</feature>
<dbReference type="InterPro" id="IPR045071">
    <property type="entry name" value="BBP-like"/>
</dbReference>
<dbReference type="PROSITE" id="PS50084">
    <property type="entry name" value="KH_TYPE_1"/>
    <property type="match status" value="1"/>
</dbReference>
<evidence type="ECO:0000256" key="4">
    <source>
        <dbReference type="SAM" id="MobiDB-lite"/>
    </source>
</evidence>
<evidence type="ECO:0000313" key="7">
    <source>
        <dbReference type="Proteomes" id="UP000663879"/>
    </source>
</evidence>
<dbReference type="InterPro" id="IPR004087">
    <property type="entry name" value="KH_dom"/>
</dbReference>
<sequence>MSSNIQASTQNQSIESNQVASPKQNETQQQSPTLSTNMSSQFGTNQHSALSQQILYSHLLNSKQGVPNLINPALTNPNLIGLNGTNYPNFVNLPFEQPNQQIHAQLIQNYISQTSLQSNQLVQNNDEHHLYEYMQQLLEEKEKFKEIFNESFNATLPICSRLLDEEITRIRTNLFQLGAKEAVCLPEPVGPVLQITEKLYVPARDHPEFNFVGRILGPRGMTAKQLEQETGCKIMVRGKGSMRDKTKEEQMKGKPNWEHLNDELHVLITCEDTKNRADIKLKRAVEEIKKLLIPSAEGEDELKKKQLMELAIINGTYRDSSKLQQKMNPILIPGNNVLAAAVAANNGIRSPPNPLGQQLIISPRISSNPNNTPTQITDPTTGLIYTTIPTLYPDQATLNAAQHAALLEYHNGIDFTQAASLKAQRFSAVNGSTLRAHPYARVALS</sequence>
<dbReference type="InterPro" id="IPR032377">
    <property type="entry name" value="STAR_dimer"/>
</dbReference>
<keyword evidence="2 3" id="KW-0694">RNA-binding</keyword>
<gene>
    <name evidence="6" type="ORF">OXX778_LOCUS7153</name>
</gene>
<proteinExistence type="predicted"/>
<protein>
    <recommendedName>
        <fullName evidence="5">K Homology domain-containing protein</fullName>
    </recommendedName>
</protein>
<dbReference type="Gene3D" id="3.30.1370.10">
    <property type="entry name" value="K Homology domain, type 1"/>
    <property type="match status" value="1"/>
</dbReference>
<dbReference type="PANTHER" id="PTHR11208">
    <property type="entry name" value="RNA-BINDING PROTEIN RELATED"/>
    <property type="match status" value="1"/>
</dbReference>
<dbReference type="GO" id="GO:0048024">
    <property type="term" value="P:regulation of mRNA splicing, via spliceosome"/>
    <property type="evidence" value="ECO:0007669"/>
    <property type="project" value="TreeGrafter"/>
</dbReference>
<evidence type="ECO:0000256" key="3">
    <source>
        <dbReference type="PROSITE-ProRule" id="PRU00117"/>
    </source>
</evidence>
<dbReference type="InterPro" id="IPR036612">
    <property type="entry name" value="KH_dom_type_1_sf"/>
</dbReference>
<accession>A0A813TUF9</accession>
<dbReference type="Proteomes" id="UP000663879">
    <property type="component" value="Unassembled WGS sequence"/>
</dbReference>
<name>A0A813TUF9_9BILA</name>
<feature type="domain" description="K Homology" evidence="5">
    <location>
        <begin position="193"/>
        <end position="293"/>
    </location>
</feature>
<evidence type="ECO:0000256" key="1">
    <source>
        <dbReference type="ARBA" id="ARBA00022473"/>
    </source>
</evidence>
<dbReference type="EMBL" id="CAJNOC010000895">
    <property type="protein sequence ID" value="CAF0814603.1"/>
    <property type="molecule type" value="Genomic_DNA"/>
</dbReference>
<comment type="caution">
    <text evidence="6">The sequence shown here is derived from an EMBL/GenBank/DDBJ whole genome shotgun (WGS) entry which is preliminary data.</text>
</comment>
<dbReference type="Gene3D" id="1.20.5.4010">
    <property type="match status" value="1"/>
</dbReference>
<dbReference type="InterPro" id="IPR055256">
    <property type="entry name" value="KH_1_KHDC4/BBP-like"/>
</dbReference>
<evidence type="ECO:0000313" key="6">
    <source>
        <dbReference type="EMBL" id="CAF0814603.1"/>
    </source>
</evidence>
<organism evidence="6 7">
    <name type="scientific">Brachionus calyciflorus</name>
    <dbReference type="NCBI Taxonomy" id="104777"/>
    <lineage>
        <taxon>Eukaryota</taxon>
        <taxon>Metazoa</taxon>
        <taxon>Spiralia</taxon>
        <taxon>Gnathifera</taxon>
        <taxon>Rotifera</taxon>
        <taxon>Eurotatoria</taxon>
        <taxon>Monogononta</taxon>
        <taxon>Pseudotrocha</taxon>
        <taxon>Ploima</taxon>
        <taxon>Brachionidae</taxon>
        <taxon>Brachionus</taxon>
    </lineage>
</organism>
<dbReference type="PANTHER" id="PTHR11208:SF125">
    <property type="entry name" value="KH DOMAIN-CONTAINING RNA-BINDING PROTEIN QKI"/>
    <property type="match status" value="1"/>
</dbReference>
<dbReference type="SUPFAM" id="SSF54791">
    <property type="entry name" value="Eukaryotic type KH-domain (KH-domain type I)"/>
    <property type="match status" value="1"/>
</dbReference>